<feature type="transmembrane region" description="Helical" evidence="6">
    <location>
        <begin position="333"/>
        <end position="354"/>
    </location>
</feature>
<comment type="subcellular location">
    <subcellularLocation>
        <location evidence="1">Membrane</location>
        <topology evidence="1">Multi-pass membrane protein</topology>
    </subcellularLocation>
</comment>
<dbReference type="GO" id="GO:0022857">
    <property type="term" value="F:transmembrane transporter activity"/>
    <property type="evidence" value="ECO:0007669"/>
    <property type="project" value="InterPro"/>
</dbReference>
<dbReference type="SUPFAM" id="SSF103473">
    <property type="entry name" value="MFS general substrate transporter"/>
    <property type="match status" value="1"/>
</dbReference>
<sequence>MANAILQQPLTRQPAAFSLNASLWAVRGLFCLNGFLYATWATRIPAIQSQFQLSNGSLGLALMVVATGAVVAMPSAGWLCSRVGSRRIVALSLVLYLLGLPTISVMLNLGSLIAALFVFGVGHGMLDVSMNLQALEVERRLKKQVNSSIHALWSMGGLAGALAGSLIAIGGLDVRWHFGIVATALALASVPIVSRLLADRAGRDHGFHDEKTRPCKPNTDCEIRGESEPQQRSREDHERAPRGVTILLGVIAFCVMASEGAMADWSAVLLHQSLGIGEGVAAMGYATFAIAMAIGRFAGDSLSARLGPTKQVRISALIAMAGVLIVVTSTQLFVALAGFTLIGAGLATIVPAVFSACGRLPGNSPGVALATVSTIGYFGFLLGPPLIGFLSEWVSLRVALSTLAGTMMLTMALASATSSQRK</sequence>
<feature type="transmembrane region" description="Helical" evidence="6">
    <location>
        <begin position="60"/>
        <end position="81"/>
    </location>
</feature>
<dbReference type="PROSITE" id="PS50850">
    <property type="entry name" value="MFS"/>
    <property type="match status" value="1"/>
</dbReference>
<evidence type="ECO:0000259" key="7">
    <source>
        <dbReference type="PROSITE" id="PS50850"/>
    </source>
</evidence>
<dbReference type="EMBL" id="SJPT01000009">
    <property type="protein sequence ID" value="TWU20312.1"/>
    <property type="molecule type" value="Genomic_DNA"/>
</dbReference>
<evidence type="ECO:0000256" key="1">
    <source>
        <dbReference type="ARBA" id="ARBA00004141"/>
    </source>
</evidence>
<dbReference type="InterPro" id="IPR051788">
    <property type="entry name" value="MFS_Transporter"/>
</dbReference>
<evidence type="ECO:0000256" key="5">
    <source>
        <dbReference type="SAM" id="MobiDB-lite"/>
    </source>
</evidence>
<evidence type="ECO:0000313" key="8">
    <source>
        <dbReference type="EMBL" id="TWU20312.1"/>
    </source>
</evidence>
<feature type="transmembrane region" description="Helical" evidence="6">
    <location>
        <begin position="393"/>
        <end position="414"/>
    </location>
</feature>
<feature type="transmembrane region" description="Helical" evidence="6">
    <location>
        <begin position="176"/>
        <end position="198"/>
    </location>
</feature>
<reference evidence="8 9" key="1">
    <citation type="submission" date="2019-02" db="EMBL/GenBank/DDBJ databases">
        <title>Deep-cultivation of Planctomycetes and their phenomic and genomic characterization uncovers novel biology.</title>
        <authorList>
            <person name="Wiegand S."/>
            <person name="Jogler M."/>
            <person name="Boedeker C."/>
            <person name="Pinto D."/>
            <person name="Vollmers J."/>
            <person name="Rivas-Marin E."/>
            <person name="Kohn T."/>
            <person name="Peeters S.H."/>
            <person name="Heuer A."/>
            <person name="Rast P."/>
            <person name="Oberbeckmann S."/>
            <person name="Bunk B."/>
            <person name="Jeske O."/>
            <person name="Meyerdierks A."/>
            <person name="Storesund J.E."/>
            <person name="Kallscheuer N."/>
            <person name="Luecker S."/>
            <person name="Lage O.M."/>
            <person name="Pohl T."/>
            <person name="Merkel B.J."/>
            <person name="Hornburger P."/>
            <person name="Mueller R.-W."/>
            <person name="Bruemmer F."/>
            <person name="Labrenz M."/>
            <person name="Spormann A.M."/>
            <person name="Op Den Camp H."/>
            <person name="Overmann J."/>
            <person name="Amann R."/>
            <person name="Jetten M.S.M."/>
            <person name="Mascher T."/>
            <person name="Medema M.H."/>
            <person name="Devos D.P."/>
            <person name="Kaster A.-K."/>
            <person name="Ovreas L."/>
            <person name="Rohde M."/>
            <person name="Galperin M.Y."/>
            <person name="Jogler C."/>
        </authorList>
    </citation>
    <scope>NUCLEOTIDE SEQUENCE [LARGE SCALE GENOMIC DNA]</scope>
    <source>
        <strain evidence="8 9">Pla52o</strain>
    </source>
</reference>
<dbReference type="InterPro" id="IPR011701">
    <property type="entry name" value="MFS"/>
</dbReference>
<organism evidence="8 9">
    <name type="scientific">Novipirellula galeiformis</name>
    <dbReference type="NCBI Taxonomy" id="2528004"/>
    <lineage>
        <taxon>Bacteria</taxon>
        <taxon>Pseudomonadati</taxon>
        <taxon>Planctomycetota</taxon>
        <taxon>Planctomycetia</taxon>
        <taxon>Pirellulales</taxon>
        <taxon>Pirellulaceae</taxon>
        <taxon>Novipirellula</taxon>
    </lineage>
</organism>
<dbReference type="InterPro" id="IPR036259">
    <property type="entry name" value="MFS_trans_sf"/>
</dbReference>
<evidence type="ECO:0000256" key="4">
    <source>
        <dbReference type="ARBA" id="ARBA00023136"/>
    </source>
</evidence>
<dbReference type="Gene3D" id="1.20.1250.20">
    <property type="entry name" value="MFS general substrate transporter like domains"/>
    <property type="match status" value="1"/>
</dbReference>
<dbReference type="PANTHER" id="PTHR23514:SF13">
    <property type="entry name" value="INNER MEMBRANE PROTEIN YBJJ"/>
    <property type="match status" value="1"/>
</dbReference>
<feature type="transmembrane region" description="Helical" evidence="6">
    <location>
        <begin position="243"/>
        <end position="262"/>
    </location>
</feature>
<feature type="region of interest" description="Disordered" evidence="5">
    <location>
        <begin position="204"/>
        <end position="238"/>
    </location>
</feature>
<dbReference type="Pfam" id="PF07690">
    <property type="entry name" value="MFS_1"/>
    <property type="match status" value="1"/>
</dbReference>
<comment type="caution">
    <text evidence="8">The sequence shown here is derived from an EMBL/GenBank/DDBJ whole genome shotgun (WGS) entry which is preliminary data.</text>
</comment>
<dbReference type="InterPro" id="IPR020846">
    <property type="entry name" value="MFS_dom"/>
</dbReference>
<feature type="domain" description="Major facilitator superfamily (MFS) profile" evidence="7">
    <location>
        <begin position="1"/>
        <end position="422"/>
    </location>
</feature>
<name>A0A5C6C837_9BACT</name>
<dbReference type="Proteomes" id="UP000316304">
    <property type="component" value="Unassembled WGS sequence"/>
</dbReference>
<dbReference type="RefSeq" id="WP_146596805.1">
    <property type="nucleotide sequence ID" value="NZ_SJPT01000009.1"/>
</dbReference>
<dbReference type="AlphaFoldDB" id="A0A5C6C837"/>
<dbReference type="PANTHER" id="PTHR23514">
    <property type="entry name" value="BYPASS OF STOP CODON PROTEIN 6"/>
    <property type="match status" value="1"/>
</dbReference>
<dbReference type="GO" id="GO:0016020">
    <property type="term" value="C:membrane"/>
    <property type="evidence" value="ECO:0007669"/>
    <property type="project" value="UniProtKB-SubCell"/>
</dbReference>
<feature type="transmembrane region" description="Helical" evidence="6">
    <location>
        <begin position="151"/>
        <end position="170"/>
    </location>
</feature>
<accession>A0A5C6C837</accession>
<keyword evidence="2 6" id="KW-0812">Transmembrane</keyword>
<evidence type="ECO:0000313" key="9">
    <source>
        <dbReference type="Proteomes" id="UP000316304"/>
    </source>
</evidence>
<keyword evidence="4 6" id="KW-0472">Membrane</keyword>
<feature type="transmembrane region" description="Helical" evidence="6">
    <location>
        <begin position="366"/>
        <end position="387"/>
    </location>
</feature>
<keyword evidence="3 6" id="KW-1133">Transmembrane helix</keyword>
<dbReference type="OrthoDB" id="9809599at2"/>
<evidence type="ECO:0000256" key="6">
    <source>
        <dbReference type="SAM" id="Phobius"/>
    </source>
</evidence>
<gene>
    <name evidence="8" type="primary">ybjJ</name>
    <name evidence="8" type="ORF">Pla52o_48310</name>
</gene>
<feature type="transmembrane region" description="Helical" evidence="6">
    <location>
        <begin position="21"/>
        <end position="40"/>
    </location>
</feature>
<evidence type="ECO:0000256" key="3">
    <source>
        <dbReference type="ARBA" id="ARBA00022989"/>
    </source>
</evidence>
<keyword evidence="9" id="KW-1185">Reference proteome</keyword>
<evidence type="ECO:0000256" key="2">
    <source>
        <dbReference type="ARBA" id="ARBA00022692"/>
    </source>
</evidence>
<feature type="transmembrane region" description="Helical" evidence="6">
    <location>
        <begin position="282"/>
        <end position="299"/>
    </location>
</feature>
<dbReference type="CDD" id="cd17393">
    <property type="entry name" value="MFS_MosC_like"/>
    <property type="match status" value="1"/>
</dbReference>
<protein>
    <submittedName>
        <fullName evidence="8">Inner membrane protein YbjJ</fullName>
    </submittedName>
</protein>
<feature type="transmembrane region" description="Helical" evidence="6">
    <location>
        <begin position="311"/>
        <end position="327"/>
    </location>
</feature>
<proteinExistence type="predicted"/>